<keyword evidence="4" id="KW-1185">Reference proteome</keyword>
<dbReference type="RefSeq" id="XP_018664780.1">
    <property type="nucleotide sequence ID" value="XM_018801955.1"/>
</dbReference>
<evidence type="ECO:0000313" key="4">
    <source>
        <dbReference type="Proteomes" id="UP000054821"/>
    </source>
</evidence>
<comment type="caution">
    <text evidence="3">The sequence shown here is derived from an EMBL/GenBank/DDBJ whole genome shotgun (WGS) entry which is preliminary data.</text>
</comment>
<accession>A0A2P4ZBZ1</accession>
<keyword evidence="2" id="KW-1133">Transmembrane helix</keyword>
<dbReference type="PANTHER" id="PTHR37577">
    <property type="entry name" value="INTEGRAL MEMBRANE PROTEIN"/>
    <property type="match status" value="1"/>
</dbReference>
<protein>
    <submittedName>
        <fullName evidence="3">Uncharacterized protein</fullName>
    </submittedName>
</protein>
<feature type="transmembrane region" description="Helical" evidence="2">
    <location>
        <begin position="223"/>
        <end position="243"/>
    </location>
</feature>
<feature type="transmembrane region" description="Helical" evidence="2">
    <location>
        <begin position="173"/>
        <end position="193"/>
    </location>
</feature>
<keyword evidence="2" id="KW-0472">Membrane</keyword>
<feature type="region of interest" description="Disordered" evidence="1">
    <location>
        <begin position="372"/>
        <end position="401"/>
    </location>
</feature>
<feature type="compositionally biased region" description="Basic and acidic residues" evidence="1">
    <location>
        <begin position="326"/>
        <end position="337"/>
    </location>
</feature>
<feature type="compositionally biased region" description="Polar residues" evidence="1">
    <location>
        <begin position="372"/>
        <end position="384"/>
    </location>
</feature>
<dbReference type="EMBL" id="JPDN02000044">
    <property type="protein sequence ID" value="PON21809.1"/>
    <property type="molecule type" value="Genomic_DNA"/>
</dbReference>
<gene>
    <name evidence="3" type="ORF">TGAM01_v209239</name>
</gene>
<organism evidence="3 4">
    <name type="scientific">Trichoderma gamsii</name>
    <dbReference type="NCBI Taxonomy" id="398673"/>
    <lineage>
        <taxon>Eukaryota</taxon>
        <taxon>Fungi</taxon>
        <taxon>Dikarya</taxon>
        <taxon>Ascomycota</taxon>
        <taxon>Pezizomycotina</taxon>
        <taxon>Sordariomycetes</taxon>
        <taxon>Hypocreomycetidae</taxon>
        <taxon>Hypocreales</taxon>
        <taxon>Hypocreaceae</taxon>
        <taxon>Trichoderma</taxon>
    </lineage>
</organism>
<feature type="transmembrane region" description="Helical" evidence="2">
    <location>
        <begin position="22"/>
        <end position="47"/>
    </location>
</feature>
<name>A0A2P4ZBZ1_9HYPO</name>
<keyword evidence="2" id="KW-0812">Transmembrane</keyword>
<evidence type="ECO:0000256" key="1">
    <source>
        <dbReference type="SAM" id="MobiDB-lite"/>
    </source>
</evidence>
<proteinExistence type="predicted"/>
<dbReference type="InterPro" id="IPR053018">
    <property type="entry name" value="Elsinochrome_Biosynth-Asso"/>
</dbReference>
<dbReference type="GeneID" id="29982038"/>
<evidence type="ECO:0000313" key="3">
    <source>
        <dbReference type="EMBL" id="PON21809.1"/>
    </source>
</evidence>
<evidence type="ECO:0000256" key="2">
    <source>
        <dbReference type="SAM" id="Phobius"/>
    </source>
</evidence>
<feature type="compositionally biased region" description="Basic and acidic residues" evidence="1">
    <location>
        <begin position="385"/>
        <end position="401"/>
    </location>
</feature>
<feature type="transmembrane region" description="Helical" evidence="2">
    <location>
        <begin position="250"/>
        <end position="268"/>
    </location>
</feature>
<feature type="region of interest" description="Disordered" evidence="1">
    <location>
        <begin position="324"/>
        <end position="343"/>
    </location>
</feature>
<dbReference type="PANTHER" id="PTHR37577:SF1">
    <property type="entry name" value="INTEGRAL MEMBRANE PROTEIN"/>
    <property type="match status" value="1"/>
</dbReference>
<reference evidence="3 4" key="1">
    <citation type="journal article" date="2016" name="Genome Announc.">
        <title>Draft Whole-Genome Sequence of Trichoderma gamsii T6085, a Promising Biocontrol Agent of Fusarium Head Blight on Wheat.</title>
        <authorList>
            <person name="Baroncelli R."/>
            <person name="Zapparata A."/>
            <person name="Piaggeschi G."/>
            <person name="Sarrocco S."/>
            <person name="Vannacci G."/>
        </authorList>
    </citation>
    <scope>NUCLEOTIDE SEQUENCE [LARGE SCALE GENOMIC DNA]</scope>
    <source>
        <strain evidence="3 4">T6085</strain>
    </source>
</reference>
<sequence length="401" mass="44870">MTLLQSRASPECILVGETRSDIAGIGIIVGFVGQAVISLCLAVWAFFFSKHGSFFHGGHAPESIEFAIEQKRLECVSDILMVGNDIQMVVGTSYMISAFSNIEKMDTYHLHLVFDIVSFVGQLRVSSAAALVCWTYCDVRLHRSSHAHDWAHHLFERHFACFRSPHFTPRHRATYLFASLYLVLTILLCVALDDWALDQRPGRCYFSHLVTSSGAPHPMSDKVYVSFTASWMILVMMAAALSGARWRHTILVLAFLQFPVHLYMALALRSANQGKLEGDGYENEWDFGQTTAVILLAVAAREVFDKSLEYFFFEKDLKKSRALSNRNDKRNGHDGSSDGHQLNGIASAEEGHTFYNTSSALYGERLGERSSLAKTASKATNSGDSKMEERDGFPRHDSRSY</sequence>
<dbReference type="AlphaFoldDB" id="A0A2P4ZBZ1"/>
<dbReference type="Proteomes" id="UP000054821">
    <property type="component" value="Unassembled WGS sequence"/>
</dbReference>